<proteinExistence type="predicted"/>
<sequence length="439" mass="49037">MKSRSSCLSLLQAAVALVSFSSRSTTTTFTDAFSVPPVSTATTRWGHHPAQSSSTALGPVVVGSKDASNALSYSEQSRRYRRDFFTHDSWLRHRSKDRFVGTLIKILDSGVVRALAEELIVVGGVATFVIVYNALCVVGYDDLMLQHHDALAAPGSYPLMWLPLAGFTLSSPALSLLLVFKTETAYQRWDEARKAWEHTKNNCRTVCREACAWIQSAEGLDKAEKLRLTRRITTAVWLFPRTLQTHLLNPAEDAAAFAAELRNQLMHENPELVADVLAARHKPTLALYEMSCAINDVPLDTVQRSTMDMAVSGISDALGDCDRIFNSPVPVVYTRFAARFVEIFMLFLPLALYKEFEGFWNHWPLIPLSMLLGFFFLGIEELAIQLEEPFSVLPLGKIAGSIKLSAEEHYRWTEWALNQEGKDPDEIPGFGFEIKGIME</sequence>
<dbReference type="Pfam" id="PF25539">
    <property type="entry name" value="Bestrophin_2"/>
    <property type="match status" value="1"/>
</dbReference>
<feature type="transmembrane region" description="Helical" evidence="8">
    <location>
        <begin position="121"/>
        <end position="140"/>
    </location>
</feature>
<evidence type="ECO:0000256" key="7">
    <source>
        <dbReference type="ARBA" id="ARBA00023136"/>
    </source>
</evidence>
<feature type="chain" id="PRO_5031448952" description="Bestrophin homolog" evidence="9">
    <location>
        <begin position="27"/>
        <end position="439"/>
    </location>
</feature>
<organism evidence="10">
    <name type="scientific">Amphora coffeiformis</name>
    <dbReference type="NCBI Taxonomy" id="265554"/>
    <lineage>
        <taxon>Eukaryota</taxon>
        <taxon>Sar</taxon>
        <taxon>Stramenopiles</taxon>
        <taxon>Ochrophyta</taxon>
        <taxon>Bacillariophyta</taxon>
        <taxon>Bacillariophyceae</taxon>
        <taxon>Bacillariophycidae</taxon>
        <taxon>Thalassiophysales</taxon>
        <taxon>Catenulaceae</taxon>
        <taxon>Amphora</taxon>
    </lineage>
</organism>
<dbReference type="PANTHER" id="PTHR33281:SF19">
    <property type="entry name" value="VOLTAGE-DEPENDENT ANION CHANNEL-FORMING PROTEIN YNEE"/>
    <property type="match status" value="1"/>
</dbReference>
<feature type="transmembrane region" description="Helical" evidence="8">
    <location>
        <begin position="160"/>
        <end position="180"/>
    </location>
</feature>
<keyword evidence="3" id="KW-1003">Cell membrane</keyword>
<keyword evidence="5 8" id="KW-1133">Transmembrane helix</keyword>
<accession>A0A7S3P2D8</accession>
<dbReference type="InterPro" id="IPR044669">
    <property type="entry name" value="YneE/VCCN1/2-like"/>
</dbReference>
<dbReference type="AlphaFoldDB" id="A0A7S3P2D8"/>
<evidence type="ECO:0000256" key="1">
    <source>
        <dbReference type="ARBA" id="ARBA00004651"/>
    </source>
</evidence>
<evidence type="ECO:0000313" key="10">
    <source>
        <dbReference type="EMBL" id="CAE0401558.1"/>
    </source>
</evidence>
<keyword evidence="9" id="KW-0732">Signal</keyword>
<name>A0A7S3P2D8_9STRA</name>
<keyword evidence="2" id="KW-0813">Transport</keyword>
<protein>
    <recommendedName>
        <fullName evidence="11">Bestrophin homolog</fullName>
    </recommendedName>
</protein>
<evidence type="ECO:0000256" key="2">
    <source>
        <dbReference type="ARBA" id="ARBA00022448"/>
    </source>
</evidence>
<comment type="subcellular location">
    <subcellularLocation>
        <location evidence="1">Cell membrane</location>
        <topology evidence="1">Multi-pass membrane protein</topology>
    </subcellularLocation>
</comment>
<keyword evidence="7 8" id="KW-0472">Membrane</keyword>
<reference evidence="10" key="1">
    <citation type="submission" date="2021-01" db="EMBL/GenBank/DDBJ databases">
        <authorList>
            <person name="Corre E."/>
            <person name="Pelletier E."/>
            <person name="Niang G."/>
            <person name="Scheremetjew M."/>
            <person name="Finn R."/>
            <person name="Kale V."/>
            <person name="Holt S."/>
            <person name="Cochrane G."/>
            <person name="Meng A."/>
            <person name="Brown T."/>
            <person name="Cohen L."/>
        </authorList>
    </citation>
    <scope>NUCLEOTIDE SEQUENCE</scope>
    <source>
        <strain evidence="10">CCMP127</strain>
    </source>
</reference>
<dbReference type="PANTHER" id="PTHR33281">
    <property type="entry name" value="UPF0187 PROTEIN YNEE"/>
    <property type="match status" value="1"/>
</dbReference>
<dbReference type="GO" id="GO:0005886">
    <property type="term" value="C:plasma membrane"/>
    <property type="evidence" value="ECO:0007669"/>
    <property type="project" value="UniProtKB-SubCell"/>
</dbReference>
<evidence type="ECO:0000256" key="4">
    <source>
        <dbReference type="ARBA" id="ARBA00022692"/>
    </source>
</evidence>
<evidence type="ECO:0000256" key="9">
    <source>
        <dbReference type="SAM" id="SignalP"/>
    </source>
</evidence>
<dbReference type="GO" id="GO:0005254">
    <property type="term" value="F:chloride channel activity"/>
    <property type="evidence" value="ECO:0007669"/>
    <property type="project" value="InterPro"/>
</dbReference>
<dbReference type="EMBL" id="HBIM01000022">
    <property type="protein sequence ID" value="CAE0401558.1"/>
    <property type="molecule type" value="Transcribed_RNA"/>
</dbReference>
<evidence type="ECO:0000256" key="8">
    <source>
        <dbReference type="SAM" id="Phobius"/>
    </source>
</evidence>
<keyword evidence="6" id="KW-0406">Ion transport</keyword>
<evidence type="ECO:0000256" key="5">
    <source>
        <dbReference type="ARBA" id="ARBA00022989"/>
    </source>
</evidence>
<evidence type="ECO:0000256" key="3">
    <source>
        <dbReference type="ARBA" id="ARBA00022475"/>
    </source>
</evidence>
<gene>
    <name evidence="10" type="ORF">ACOF00016_LOCUS17</name>
</gene>
<evidence type="ECO:0000256" key="6">
    <source>
        <dbReference type="ARBA" id="ARBA00023065"/>
    </source>
</evidence>
<feature type="signal peptide" evidence="9">
    <location>
        <begin position="1"/>
        <end position="26"/>
    </location>
</feature>
<evidence type="ECO:0008006" key="11">
    <source>
        <dbReference type="Google" id="ProtNLM"/>
    </source>
</evidence>
<keyword evidence="4 8" id="KW-0812">Transmembrane</keyword>